<protein>
    <submittedName>
        <fullName evidence="2">HK97 family phage portal protein</fullName>
    </submittedName>
</protein>
<gene>
    <name evidence="2" type="ORF">BJZ21_004023</name>
    <name evidence="3" type="ORF">BJZ21_004092</name>
</gene>
<dbReference type="EMBL" id="JACCBG010000001">
    <property type="protein sequence ID" value="NYD43940.1"/>
    <property type="molecule type" value="Genomic_DNA"/>
</dbReference>
<evidence type="ECO:0000256" key="1">
    <source>
        <dbReference type="SAM" id="MobiDB-lite"/>
    </source>
</evidence>
<feature type="region of interest" description="Disordered" evidence="1">
    <location>
        <begin position="346"/>
        <end position="380"/>
    </location>
</feature>
<evidence type="ECO:0000313" key="2">
    <source>
        <dbReference type="EMBL" id="NYD43940.1"/>
    </source>
</evidence>
<dbReference type="AlphaFoldDB" id="A0A7Y9EAP4"/>
<evidence type="ECO:0000313" key="4">
    <source>
        <dbReference type="Proteomes" id="UP000535511"/>
    </source>
</evidence>
<reference evidence="2 4" key="1">
    <citation type="submission" date="2020-07" db="EMBL/GenBank/DDBJ databases">
        <title>Sequencing the genomes of 1000 actinobacteria strains.</title>
        <authorList>
            <person name="Klenk H.-P."/>
        </authorList>
    </citation>
    <scope>NUCLEOTIDE SEQUENCE [LARGE SCALE GENOMIC DNA]</scope>
    <source>
        <strain evidence="2 4">DSM 21350</strain>
    </source>
</reference>
<dbReference type="Proteomes" id="UP000535511">
    <property type="component" value="Unassembled WGS sequence"/>
</dbReference>
<name>A0A7Y9EAP4_9ACTN</name>
<evidence type="ECO:0000313" key="3">
    <source>
        <dbReference type="EMBL" id="NYD44009.1"/>
    </source>
</evidence>
<organism evidence="2 4">
    <name type="scientific">Nocardioides panaciterrulae</name>
    <dbReference type="NCBI Taxonomy" id="661492"/>
    <lineage>
        <taxon>Bacteria</taxon>
        <taxon>Bacillati</taxon>
        <taxon>Actinomycetota</taxon>
        <taxon>Actinomycetes</taxon>
        <taxon>Propionibacteriales</taxon>
        <taxon>Nocardioidaceae</taxon>
        <taxon>Nocardioides</taxon>
    </lineage>
</organism>
<dbReference type="EMBL" id="JACCBG010000001">
    <property type="protein sequence ID" value="NYD44009.1"/>
    <property type="molecule type" value="Genomic_DNA"/>
</dbReference>
<keyword evidence="4" id="KW-1185">Reference proteome</keyword>
<feature type="compositionally biased region" description="Basic and acidic residues" evidence="1">
    <location>
        <begin position="346"/>
        <end position="365"/>
    </location>
</feature>
<sequence>MAVDAVSLFFRGRTEQRSMQSWVDADGFTRQPNETRATRLGPVFAAIRHIVDYGSTLPLDSYRKLSEAERIQMPLPRLLSRLEEPGGIGVDQWIGQALYGLAVHGNAVGWVSDVDGWGYPLAVTWLQRGDWEWSEAAQRWYVFGAPVPFANVVHIPWLVPSGKRIAMSPIEHYASITCAGLSAQEYADMKRGGGLPPMVLRNSERLLDAAAAEKVSDRLTSRLALGKPFVTGKDWDLTAPEIPPNHLQFIDTLKLTATQIAAIYGIDPVELGGAAPNSLTYQTEELRQIRRASDMRPYLVRVENALARLLPNRQYVKFNVDATMRVDIKTRTEITGAQIADGRLSVDEARALEDRPPVAGGDRHNVPAPKQEPNTRKEQP</sequence>
<accession>A0A7Y9EAP4</accession>
<proteinExistence type="predicted"/>
<dbReference type="RefSeq" id="WP_179665398.1">
    <property type="nucleotide sequence ID" value="NZ_JACCBG010000001.1"/>
</dbReference>
<dbReference type="InterPro" id="IPR006944">
    <property type="entry name" value="Phage/GTA_portal"/>
</dbReference>
<comment type="caution">
    <text evidence="2">The sequence shown here is derived from an EMBL/GenBank/DDBJ whole genome shotgun (WGS) entry which is preliminary data.</text>
</comment>
<dbReference type="Pfam" id="PF04860">
    <property type="entry name" value="Phage_portal"/>
    <property type="match status" value="1"/>
</dbReference>